<dbReference type="KEGG" id="mcab:HXZ27_03730"/>
<protein>
    <submittedName>
        <fullName evidence="1">Uncharacterized protein</fullName>
    </submittedName>
</protein>
<name>A0A7H8XED8_9ACTN</name>
<evidence type="ECO:0000313" key="2">
    <source>
        <dbReference type="Proteomes" id="UP000509335"/>
    </source>
</evidence>
<proteinExistence type="predicted"/>
<reference evidence="1 2" key="1">
    <citation type="submission" date="2020-07" db="EMBL/GenBank/DDBJ databases">
        <title>A bifunctional nitrone conjugated secondary metabolite targeting the ribosome.</title>
        <authorList>
            <person name="Limbrick E.M."/>
            <person name="Graf M."/>
            <person name="Derewacz D.K."/>
            <person name="Nguyen F."/>
            <person name="Spraggins J.M."/>
            <person name="Wieland M."/>
            <person name="Ynigez-Gutierrez A.E."/>
            <person name="Reisman B.J."/>
            <person name="Zinshteyn B."/>
            <person name="McCulloch K."/>
            <person name="Iverson T.M."/>
            <person name="Green R."/>
            <person name="Wilson D.N."/>
            <person name="Bachmann B.O."/>
        </authorList>
    </citation>
    <scope>NUCLEOTIDE SEQUENCE [LARGE SCALE GENOMIC DNA]</scope>
    <source>
        <strain evidence="2">aurantiaca</strain>
    </source>
</reference>
<sequence length="281" mass="31014">MTEVLAVVRWNDAEEPFNSKKVPGDFSASAHELGSSRKSSEITFRLATSADVAAYIGAPSRNTDSISRYEHDRRQFELSDEHKEVLQAFVRWGLVKGYEWAAPRAESLIKDRAIPYVKERIIPYGAARLQKLREARKARRRAAAAEPEVSAVEPQIVAAPQTSERVALEEVPGVPGFALEPRGPEMSAEEARHLRATAEAMRAWADRLDEHVDRSRVVPERELLELGGSAATIPHEQLAAGRMPELEVAPATAGEDALVAQLRKLIGAQREPRDGTRFGPA</sequence>
<accession>A0A7H8XED8</accession>
<evidence type="ECO:0000313" key="1">
    <source>
        <dbReference type="EMBL" id="QLD23436.1"/>
    </source>
</evidence>
<dbReference type="Proteomes" id="UP000509335">
    <property type="component" value="Chromosome"/>
</dbReference>
<dbReference type="AlphaFoldDB" id="A0A7H8XED8"/>
<gene>
    <name evidence="1" type="ORF">HXZ27_03730</name>
</gene>
<dbReference type="EMBL" id="CP058322">
    <property type="protein sequence ID" value="QLD23436.1"/>
    <property type="molecule type" value="Genomic_DNA"/>
</dbReference>
<organism evidence="1 2">
    <name type="scientific">Micromonospora carbonacea</name>
    <dbReference type="NCBI Taxonomy" id="47853"/>
    <lineage>
        <taxon>Bacteria</taxon>
        <taxon>Bacillati</taxon>
        <taxon>Actinomycetota</taxon>
        <taxon>Actinomycetes</taxon>
        <taxon>Micromonosporales</taxon>
        <taxon>Micromonosporaceae</taxon>
        <taxon>Micromonospora</taxon>
    </lineage>
</organism>